<dbReference type="EMBL" id="FP929139">
    <property type="protein sequence ID" value="CBY01410.1"/>
    <property type="molecule type" value="Genomic_DNA"/>
</dbReference>
<protein>
    <submittedName>
        <fullName evidence="1">Uncharacterized protein</fullName>
    </submittedName>
</protein>
<evidence type="ECO:0000313" key="1">
    <source>
        <dbReference type="EMBL" id="CBY01410.1"/>
    </source>
</evidence>
<dbReference type="HOGENOM" id="CLU_963359_0_0_1"/>
<keyword evidence="2" id="KW-1185">Reference proteome</keyword>
<organism evidence="1 2">
    <name type="scientific">Leptosphaeria maculans (strain JN3 / isolate v23.1.3 / race Av1-4-5-6-7-8)</name>
    <name type="common">Blackleg fungus</name>
    <name type="synonym">Phoma lingam</name>
    <dbReference type="NCBI Taxonomy" id="985895"/>
    <lineage>
        <taxon>Eukaryota</taxon>
        <taxon>Fungi</taxon>
        <taxon>Dikarya</taxon>
        <taxon>Ascomycota</taxon>
        <taxon>Pezizomycotina</taxon>
        <taxon>Dothideomycetes</taxon>
        <taxon>Pleosporomycetidae</taxon>
        <taxon>Pleosporales</taxon>
        <taxon>Pleosporineae</taxon>
        <taxon>Leptosphaeriaceae</taxon>
        <taxon>Plenodomus</taxon>
        <taxon>Plenodomus lingam/Leptosphaeria maculans species complex</taxon>
    </lineage>
</organism>
<gene>
    <name evidence="1" type="ORF">LEMA_P001970.1</name>
</gene>
<dbReference type="GeneID" id="13290709"/>
<sequence length="289" mass="32385">MASTTQALIQKHNEAKKLYELKMKKLKAHCNLLLAAGLPSLLLESPHKHPPQRSARAHALGDSSERVKLDPSLEQFLRVFIVTWIDTAMRIPAGQSWASKHFVGKIWKRSSRYDLIKFSKQPKKRMEDLVKKLESCVTKPECTAQEFWELAKLQDAATQKKHGACWAMQATIHREKMAGMTEKKERAGEAAAALADGGLTMGFGGLGFGDEVPNFLCEESFEQPLVKALLTPVPENIKVLRPEDPMKEMWWMSQEDAERFLTAVVEVVEGRQQVDELAEALGGMSFLGV</sequence>
<dbReference type="InParanoid" id="E5ADX1"/>
<name>E5ADX1_LEPMJ</name>
<accession>E5ADX1</accession>
<reference evidence="2" key="1">
    <citation type="journal article" date="2011" name="Nat. Commun.">
        <title>Effector diversification within compartments of the Leptosphaeria maculans genome affected by Repeat-Induced Point mutations.</title>
        <authorList>
            <person name="Rouxel T."/>
            <person name="Grandaubert J."/>
            <person name="Hane J.K."/>
            <person name="Hoede C."/>
            <person name="van de Wouw A.P."/>
            <person name="Couloux A."/>
            <person name="Dominguez V."/>
            <person name="Anthouard V."/>
            <person name="Bally P."/>
            <person name="Bourras S."/>
            <person name="Cozijnsen A.J."/>
            <person name="Ciuffetti L.M."/>
            <person name="Degrave A."/>
            <person name="Dilmaghani A."/>
            <person name="Duret L."/>
            <person name="Fudal I."/>
            <person name="Goodwin S.B."/>
            <person name="Gout L."/>
            <person name="Glaser N."/>
            <person name="Linglin J."/>
            <person name="Kema G.H.J."/>
            <person name="Lapalu N."/>
            <person name="Lawrence C.B."/>
            <person name="May K."/>
            <person name="Meyer M."/>
            <person name="Ollivier B."/>
            <person name="Poulain J."/>
            <person name="Schoch C.L."/>
            <person name="Simon A."/>
            <person name="Spatafora J.W."/>
            <person name="Stachowiak A."/>
            <person name="Turgeon B.G."/>
            <person name="Tyler B.M."/>
            <person name="Vincent D."/>
            <person name="Weissenbach J."/>
            <person name="Amselem J."/>
            <person name="Quesneville H."/>
            <person name="Oliver R.P."/>
            <person name="Wincker P."/>
            <person name="Balesdent M.-H."/>
            <person name="Howlett B.J."/>
        </authorList>
    </citation>
    <scope>NUCLEOTIDE SEQUENCE [LARGE SCALE GENOMIC DNA]</scope>
    <source>
        <strain evidence="2">JN3 / isolate v23.1.3 / race Av1-4-5-6-7-8</strain>
    </source>
</reference>
<dbReference type="eggNOG" id="ENOG502RH54">
    <property type="taxonomic scope" value="Eukaryota"/>
</dbReference>
<proteinExistence type="predicted"/>
<dbReference type="VEuPathDB" id="FungiDB:LEMA_P001970.1"/>
<dbReference type="Proteomes" id="UP000002668">
    <property type="component" value="Genome"/>
</dbReference>
<dbReference type="OrthoDB" id="3801165at2759"/>
<evidence type="ECO:0000313" key="2">
    <source>
        <dbReference type="Proteomes" id="UP000002668"/>
    </source>
</evidence>
<dbReference type="AlphaFoldDB" id="E5ADX1"/>